<dbReference type="NCBIfam" id="NF040786">
    <property type="entry name" value="LysR_Sec_metab"/>
    <property type="match status" value="1"/>
</dbReference>
<dbReference type="InterPro" id="IPR036388">
    <property type="entry name" value="WH-like_DNA-bd_sf"/>
</dbReference>
<name>A0A174KSJ6_9FIRM</name>
<evidence type="ECO:0000313" key="9">
    <source>
        <dbReference type="Proteomes" id="UP000261257"/>
    </source>
</evidence>
<sequence length="301" mass="34297">MNLKQLEAFVCVAEVKSFSQAAKKLYLTQPTVSAHIHSLEKELGARLFIRTTKDVELSPSGELLYDNARKMLQLEKNILRDFTRTDTPGAQKITVGASTVPGQYILPQILSLFSRTYPGNQLELMEADSLEVVRMVLDGKVEIGFTGTRLEDPTCVFEPFYYDRLVVVTPNVETYRQYEKTGFPMERFYEEKWIVREDGSGTRKETEQYLKEHGVDLKRMNVVATISNQETIKKSVSTAMGIAIISSAAVEDYVAQGQLLRFPLAEGDIYRKLYMVWSKSNKPGKAARLFIQFVRELYAYL</sequence>
<dbReference type="GO" id="GO:0000976">
    <property type="term" value="F:transcription cis-regulatory region binding"/>
    <property type="evidence" value="ECO:0007669"/>
    <property type="project" value="TreeGrafter"/>
</dbReference>
<dbReference type="PANTHER" id="PTHR30126">
    <property type="entry name" value="HTH-TYPE TRANSCRIPTIONAL REGULATOR"/>
    <property type="match status" value="1"/>
</dbReference>
<dbReference type="PRINTS" id="PR00039">
    <property type="entry name" value="HTHLYSR"/>
</dbReference>
<dbReference type="InterPro" id="IPR036390">
    <property type="entry name" value="WH_DNA-bd_sf"/>
</dbReference>
<evidence type="ECO:0000256" key="3">
    <source>
        <dbReference type="ARBA" id="ARBA00023125"/>
    </source>
</evidence>
<dbReference type="InterPro" id="IPR005119">
    <property type="entry name" value="LysR_subst-bd"/>
</dbReference>
<keyword evidence="4" id="KW-0804">Transcription</keyword>
<reference evidence="6 8" key="1">
    <citation type="submission" date="2015-09" db="EMBL/GenBank/DDBJ databases">
        <authorList>
            <consortium name="Pathogen Informatics"/>
        </authorList>
    </citation>
    <scope>NUCLEOTIDE SEQUENCE [LARGE SCALE GENOMIC DNA]</scope>
    <source>
        <strain evidence="6 8">2789STDY5608850</strain>
    </source>
</reference>
<dbReference type="Pfam" id="PF00126">
    <property type="entry name" value="HTH_1"/>
    <property type="match status" value="1"/>
</dbReference>
<dbReference type="SUPFAM" id="SSF46785">
    <property type="entry name" value="Winged helix' DNA-binding domain"/>
    <property type="match status" value="1"/>
</dbReference>
<dbReference type="InterPro" id="IPR000847">
    <property type="entry name" value="LysR_HTH_N"/>
</dbReference>
<comment type="similarity">
    <text evidence="1">Belongs to the LysR transcriptional regulatory family.</text>
</comment>
<evidence type="ECO:0000256" key="2">
    <source>
        <dbReference type="ARBA" id="ARBA00023015"/>
    </source>
</evidence>
<dbReference type="Pfam" id="PF03466">
    <property type="entry name" value="LysR_substrate"/>
    <property type="match status" value="1"/>
</dbReference>
<dbReference type="PANTHER" id="PTHR30126:SF40">
    <property type="entry name" value="HTH-TYPE TRANSCRIPTIONAL REGULATOR GLTR"/>
    <property type="match status" value="1"/>
</dbReference>
<dbReference type="RefSeq" id="WP_055659387.1">
    <property type="nucleotide sequence ID" value="NZ_CABIXC010000018.1"/>
</dbReference>
<dbReference type="InterPro" id="IPR047788">
    <property type="entry name" value="LysR-like_Sec_metab"/>
</dbReference>
<protein>
    <submittedName>
        <fullName evidence="6">LysR family transcriptional regulator</fullName>
    </submittedName>
</protein>
<keyword evidence="3" id="KW-0238">DNA-binding</keyword>
<accession>A0A174KSJ6</accession>
<dbReference type="FunFam" id="1.10.10.10:FF:000001">
    <property type="entry name" value="LysR family transcriptional regulator"/>
    <property type="match status" value="1"/>
</dbReference>
<organism evidence="6 8">
    <name type="scientific">Hungatella hathewayi</name>
    <dbReference type="NCBI Taxonomy" id="154046"/>
    <lineage>
        <taxon>Bacteria</taxon>
        <taxon>Bacillati</taxon>
        <taxon>Bacillota</taxon>
        <taxon>Clostridia</taxon>
        <taxon>Lachnospirales</taxon>
        <taxon>Lachnospiraceae</taxon>
        <taxon>Hungatella</taxon>
    </lineage>
</organism>
<keyword evidence="2" id="KW-0805">Transcription regulation</keyword>
<evidence type="ECO:0000313" key="8">
    <source>
        <dbReference type="Proteomes" id="UP000095651"/>
    </source>
</evidence>
<evidence type="ECO:0000313" key="6">
    <source>
        <dbReference type="EMBL" id="CUP13007.1"/>
    </source>
</evidence>
<evidence type="ECO:0000313" key="7">
    <source>
        <dbReference type="EMBL" id="RGM04334.1"/>
    </source>
</evidence>
<proteinExistence type="inferred from homology"/>
<dbReference type="GO" id="GO:0003700">
    <property type="term" value="F:DNA-binding transcription factor activity"/>
    <property type="evidence" value="ECO:0007669"/>
    <property type="project" value="InterPro"/>
</dbReference>
<dbReference type="AlphaFoldDB" id="A0A174KSJ6"/>
<evidence type="ECO:0000256" key="4">
    <source>
        <dbReference type="ARBA" id="ARBA00023163"/>
    </source>
</evidence>
<gene>
    <name evidence="6" type="primary">cysL_2</name>
    <name evidence="7" type="ORF">DXC39_13135</name>
    <name evidence="6" type="ORF">ERS852407_05069</name>
</gene>
<dbReference type="Gene3D" id="1.10.10.10">
    <property type="entry name" value="Winged helix-like DNA-binding domain superfamily/Winged helix DNA-binding domain"/>
    <property type="match status" value="1"/>
</dbReference>
<feature type="domain" description="HTH lysR-type" evidence="5">
    <location>
        <begin position="1"/>
        <end position="58"/>
    </location>
</feature>
<dbReference type="SUPFAM" id="SSF53850">
    <property type="entry name" value="Periplasmic binding protein-like II"/>
    <property type="match status" value="1"/>
</dbReference>
<dbReference type="EMBL" id="CYZE01000018">
    <property type="protein sequence ID" value="CUP13007.1"/>
    <property type="molecule type" value="Genomic_DNA"/>
</dbReference>
<dbReference type="EMBL" id="QSSQ01000010">
    <property type="protein sequence ID" value="RGM04334.1"/>
    <property type="molecule type" value="Genomic_DNA"/>
</dbReference>
<dbReference type="Proteomes" id="UP000095651">
    <property type="component" value="Unassembled WGS sequence"/>
</dbReference>
<dbReference type="PROSITE" id="PS50931">
    <property type="entry name" value="HTH_LYSR"/>
    <property type="match status" value="1"/>
</dbReference>
<evidence type="ECO:0000256" key="1">
    <source>
        <dbReference type="ARBA" id="ARBA00009437"/>
    </source>
</evidence>
<evidence type="ECO:0000259" key="5">
    <source>
        <dbReference type="PROSITE" id="PS50931"/>
    </source>
</evidence>
<reference evidence="7 9" key="2">
    <citation type="submission" date="2018-08" db="EMBL/GenBank/DDBJ databases">
        <title>A genome reference for cultivated species of the human gut microbiota.</title>
        <authorList>
            <person name="Zou Y."/>
            <person name="Xue W."/>
            <person name="Luo G."/>
        </authorList>
    </citation>
    <scope>NUCLEOTIDE SEQUENCE [LARGE SCALE GENOMIC DNA]</scope>
    <source>
        <strain evidence="7 9">TF05-11AC</strain>
    </source>
</reference>
<dbReference type="Proteomes" id="UP000261257">
    <property type="component" value="Unassembled WGS sequence"/>
</dbReference>
<dbReference type="Gene3D" id="3.40.190.290">
    <property type="match status" value="1"/>
</dbReference>